<dbReference type="InterPro" id="IPR004358">
    <property type="entry name" value="Sig_transdc_His_kin-like_C"/>
</dbReference>
<name>A0A4R2P2L0_9FLAO</name>
<reference evidence="10 11" key="1">
    <citation type="submission" date="2019-03" db="EMBL/GenBank/DDBJ databases">
        <title>Genomic Encyclopedia of Type Strains, Phase IV (KMG-IV): sequencing the most valuable type-strain genomes for metagenomic binning, comparative biology and taxonomic classification.</title>
        <authorList>
            <person name="Goeker M."/>
        </authorList>
    </citation>
    <scope>NUCLEOTIDE SEQUENCE [LARGE SCALE GENOMIC DNA]</scope>
    <source>
        <strain evidence="10 11">DSM 14836</strain>
    </source>
</reference>
<dbReference type="PANTHER" id="PTHR24421">
    <property type="entry name" value="NITRATE/NITRITE SENSOR PROTEIN NARX-RELATED"/>
    <property type="match status" value="1"/>
</dbReference>
<evidence type="ECO:0000256" key="7">
    <source>
        <dbReference type="SAM" id="Coils"/>
    </source>
</evidence>
<dbReference type="Pfam" id="PF02518">
    <property type="entry name" value="HATPase_c"/>
    <property type="match status" value="1"/>
</dbReference>
<keyword evidence="11" id="KW-1185">Reference proteome</keyword>
<dbReference type="InterPro" id="IPR005467">
    <property type="entry name" value="His_kinase_dom"/>
</dbReference>
<keyword evidence="8" id="KW-0472">Membrane</keyword>
<dbReference type="EMBL" id="SLXM01000001">
    <property type="protein sequence ID" value="TCP27935.1"/>
    <property type="molecule type" value="Genomic_DNA"/>
</dbReference>
<sequence>MRAFTFFFLYSCIFYGQDMDSISRLKKNTLDRGLSAYFNKNDEIVKESINQLYKFYTEDNDSAILAKIYQYKAMYHDLKYQIDSSFYFYNQSMNISKLTNDSLEVGRRLLSITILQREAKDFLGSEISSIEALQYLEPIKSYRYLQNVYSNLGLVSGEIKQKEDALKYFDLSLKANRLNKNSKRKERGYLHTINNIGLIHQQGSEHEKAIEYFNKGLKYDSIKQKYPDLYALLLENLTYSGIALGRKNFAEDHYNEVIQIREKEKEFSDLSITHVLLSEFYIEEKSPSKARFHANEALKYAKQTHNNKRWLEALKLLSDLSTGNQSKAYLNEYITLNDSLLQQERQLKNQFAKIRYETDKKEKENEALKIENEKTLAEAEAQKQRATIGLLLSGISIMFLLSSISFFRFRRKKLLFLTQLQKIEAREEERRQIAKSLHDEVAGDLRLLHRKLEKSLLLEEAQKLEMVKDNVRNLSHQLSSVSFEEVPFRDQVINLVSDYFSPEFIIKVNGLKEIDWSQANNSIKRMLYLSLRECIQNCQKYAEASKMTISFSIHKKSVLLDVVDNGKGFDTATQKKGIGLLNLQERVQELNGTLTIESEVGKGTHIIIQTPLNA</sequence>
<feature type="transmembrane region" description="Helical" evidence="8">
    <location>
        <begin position="388"/>
        <end position="407"/>
    </location>
</feature>
<dbReference type="InterPro" id="IPR011990">
    <property type="entry name" value="TPR-like_helical_dom_sf"/>
</dbReference>
<dbReference type="PRINTS" id="PR00344">
    <property type="entry name" value="BCTRLSENSOR"/>
</dbReference>
<dbReference type="GO" id="GO:0000160">
    <property type="term" value="P:phosphorelay signal transduction system"/>
    <property type="evidence" value="ECO:0007669"/>
    <property type="project" value="UniProtKB-KW"/>
</dbReference>
<keyword evidence="5" id="KW-0902">Two-component regulatory system</keyword>
<feature type="coiled-coil region" evidence="7">
    <location>
        <begin position="330"/>
        <end position="385"/>
    </location>
</feature>
<gene>
    <name evidence="10" type="ORF">EV195_10194</name>
</gene>
<accession>A0A4R2P2L0</accession>
<keyword evidence="4 10" id="KW-0418">Kinase</keyword>
<dbReference type="SMART" id="SM00028">
    <property type="entry name" value="TPR"/>
    <property type="match status" value="3"/>
</dbReference>
<evidence type="ECO:0000256" key="8">
    <source>
        <dbReference type="SAM" id="Phobius"/>
    </source>
</evidence>
<keyword evidence="7" id="KW-0175">Coiled coil</keyword>
<dbReference type="InterPro" id="IPR050482">
    <property type="entry name" value="Sensor_HK_TwoCompSys"/>
</dbReference>
<dbReference type="Proteomes" id="UP000294564">
    <property type="component" value="Unassembled WGS sequence"/>
</dbReference>
<comment type="caution">
    <text evidence="10">The sequence shown here is derived from an EMBL/GenBank/DDBJ whole genome shotgun (WGS) entry which is preliminary data.</text>
</comment>
<feature type="domain" description="Histidine kinase" evidence="9">
    <location>
        <begin position="527"/>
        <end position="614"/>
    </location>
</feature>
<dbReference type="Gene3D" id="1.25.40.10">
    <property type="entry name" value="Tetratricopeptide repeat domain"/>
    <property type="match status" value="2"/>
</dbReference>
<dbReference type="PANTHER" id="PTHR24421:SF10">
    <property type="entry name" value="NITRATE_NITRITE SENSOR PROTEIN NARQ"/>
    <property type="match status" value="1"/>
</dbReference>
<dbReference type="EC" id="2.7.13.3" evidence="2"/>
<dbReference type="SUPFAM" id="SSF48452">
    <property type="entry name" value="TPR-like"/>
    <property type="match status" value="2"/>
</dbReference>
<dbReference type="CDD" id="cd16917">
    <property type="entry name" value="HATPase_UhpB-NarQ-NarX-like"/>
    <property type="match status" value="1"/>
</dbReference>
<dbReference type="PROSITE" id="PS50005">
    <property type="entry name" value="TPR"/>
    <property type="match status" value="1"/>
</dbReference>
<evidence type="ECO:0000313" key="11">
    <source>
        <dbReference type="Proteomes" id="UP000294564"/>
    </source>
</evidence>
<keyword evidence="6" id="KW-0802">TPR repeat</keyword>
<proteinExistence type="predicted"/>
<evidence type="ECO:0000256" key="1">
    <source>
        <dbReference type="ARBA" id="ARBA00000085"/>
    </source>
</evidence>
<keyword evidence="8" id="KW-0812">Transmembrane</keyword>
<feature type="repeat" description="TPR" evidence="6">
    <location>
        <begin position="190"/>
        <end position="223"/>
    </location>
</feature>
<keyword evidence="3" id="KW-0808">Transferase</keyword>
<comment type="catalytic activity">
    <reaction evidence="1">
        <text>ATP + protein L-histidine = ADP + protein N-phospho-L-histidine.</text>
        <dbReference type="EC" id="2.7.13.3"/>
    </reaction>
</comment>
<dbReference type="GO" id="GO:0004673">
    <property type="term" value="F:protein histidine kinase activity"/>
    <property type="evidence" value="ECO:0007669"/>
    <property type="project" value="UniProtKB-EC"/>
</dbReference>
<evidence type="ECO:0000256" key="3">
    <source>
        <dbReference type="ARBA" id="ARBA00022679"/>
    </source>
</evidence>
<dbReference type="SUPFAM" id="SSF55874">
    <property type="entry name" value="ATPase domain of HSP90 chaperone/DNA topoisomerase II/histidine kinase"/>
    <property type="match status" value="1"/>
</dbReference>
<evidence type="ECO:0000256" key="4">
    <source>
        <dbReference type="ARBA" id="ARBA00022777"/>
    </source>
</evidence>
<evidence type="ECO:0000256" key="5">
    <source>
        <dbReference type="ARBA" id="ARBA00023012"/>
    </source>
</evidence>
<evidence type="ECO:0000256" key="6">
    <source>
        <dbReference type="PROSITE-ProRule" id="PRU00339"/>
    </source>
</evidence>
<evidence type="ECO:0000313" key="10">
    <source>
        <dbReference type="EMBL" id="TCP27935.1"/>
    </source>
</evidence>
<dbReference type="AlphaFoldDB" id="A0A4R2P2L0"/>
<dbReference type="PROSITE" id="PS50109">
    <property type="entry name" value="HIS_KIN"/>
    <property type="match status" value="1"/>
</dbReference>
<organism evidence="10 11">
    <name type="scientific">Tenacibaculum skagerrakense</name>
    <dbReference type="NCBI Taxonomy" id="186571"/>
    <lineage>
        <taxon>Bacteria</taxon>
        <taxon>Pseudomonadati</taxon>
        <taxon>Bacteroidota</taxon>
        <taxon>Flavobacteriia</taxon>
        <taxon>Flavobacteriales</taxon>
        <taxon>Flavobacteriaceae</taxon>
        <taxon>Tenacibaculum</taxon>
    </lineage>
</organism>
<evidence type="ECO:0000259" key="9">
    <source>
        <dbReference type="PROSITE" id="PS50109"/>
    </source>
</evidence>
<dbReference type="Pfam" id="PF13181">
    <property type="entry name" value="TPR_8"/>
    <property type="match status" value="1"/>
</dbReference>
<keyword evidence="8" id="KW-1133">Transmembrane helix</keyword>
<dbReference type="InterPro" id="IPR036890">
    <property type="entry name" value="HATPase_C_sf"/>
</dbReference>
<dbReference type="OrthoDB" id="977000at2"/>
<evidence type="ECO:0000256" key="2">
    <source>
        <dbReference type="ARBA" id="ARBA00012438"/>
    </source>
</evidence>
<dbReference type="InterPro" id="IPR003594">
    <property type="entry name" value="HATPase_dom"/>
</dbReference>
<dbReference type="Gene3D" id="3.30.565.10">
    <property type="entry name" value="Histidine kinase-like ATPase, C-terminal domain"/>
    <property type="match status" value="1"/>
</dbReference>
<dbReference type="InterPro" id="IPR019734">
    <property type="entry name" value="TPR_rpt"/>
</dbReference>
<protein>
    <recommendedName>
        <fullName evidence="2">histidine kinase</fullName>
        <ecNumber evidence="2">2.7.13.3</ecNumber>
    </recommendedName>
</protein>